<dbReference type="InterPro" id="IPR011050">
    <property type="entry name" value="Pectin_lyase_fold/virulence"/>
</dbReference>
<name>A0A0J8GZY0_9ALTE</name>
<dbReference type="Pfam" id="PF00544">
    <property type="entry name" value="Pectate_lyase_4"/>
    <property type="match status" value="1"/>
</dbReference>
<dbReference type="Gene3D" id="2.60.120.560">
    <property type="entry name" value="Exo-inulinase, domain 1"/>
    <property type="match status" value="1"/>
</dbReference>
<feature type="domain" description="Pectate lyase" evidence="5">
    <location>
        <begin position="1558"/>
        <end position="1788"/>
    </location>
</feature>
<organism evidence="6 7">
    <name type="scientific">Catenovulum maritimum</name>
    <dbReference type="NCBI Taxonomy" id="1513271"/>
    <lineage>
        <taxon>Bacteria</taxon>
        <taxon>Pseudomonadati</taxon>
        <taxon>Pseudomonadota</taxon>
        <taxon>Gammaproteobacteria</taxon>
        <taxon>Alteromonadales</taxon>
        <taxon>Alteromonadaceae</taxon>
        <taxon>Catenovulum</taxon>
    </lineage>
</organism>
<dbReference type="GO" id="GO:0030599">
    <property type="term" value="F:pectinesterase activity"/>
    <property type="evidence" value="ECO:0007669"/>
    <property type="project" value="InterPro"/>
</dbReference>
<evidence type="ECO:0000256" key="4">
    <source>
        <dbReference type="RuleBase" id="RU361173"/>
    </source>
</evidence>
<comment type="subcellular location">
    <subcellularLocation>
        <location evidence="4">Secreted</location>
    </subcellularLocation>
</comment>
<dbReference type="InterPro" id="IPR002022">
    <property type="entry name" value="Pec_lyase"/>
</dbReference>
<keyword evidence="7" id="KW-1185">Reference proteome</keyword>
<comment type="caution">
    <text evidence="6">The sequence shown here is derived from an EMBL/GenBank/DDBJ whole genome shotgun (WGS) entry which is preliminary data.</text>
</comment>
<evidence type="ECO:0000256" key="3">
    <source>
        <dbReference type="ARBA" id="ARBA00023239"/>
    </source>
</evidence>
<dbReference type="SMART" id="SM00656">
    <property type="entry name" value="Amb_all"/>
    <property type="match status" value="1"/>
</dbReference>
<protein>
    <recommendedName>
        <fullName evidence="5">Pectate lyase domain-containing protein</fullName>
    </recommendedName>
</protein>
<keyword evidence="4" id="KW-0624">Polysaccharide degradation</keyword>
<dbReference type="STRING" id="1513271.XM47_01320"/>
<comment type="similarity">
    <text evidence="4">Belongs to the polysaccharide lyase 1 family.</text>
</comment>
<dbReference type="PANTHER" id="PTHR31683:SF18">
    <property type="entry name" value="PECTATE LYASE 21-RELATED"/>
    <property type="match status" value="1"/>
</dbReference>
<dbReference type="InterPro" id="IPR045032">
    <property type="entry name" value="PEL"/>
</dbReference>
<keyword evidence="4" id="KW-0964">Secreted</keyword>
<dbReference type="GO" id="GO:0042545">
    <property type="term" value="P:cell wall modification"/>
    <property type="evidence" value="ECO:0007669"/>
    <property type="project" value="InterPro"/>
</dbReference>
<accession>A0A0J8GZY0</accession>
<reference evidence="6 7" key="1">
    <citation type="submission" date="2015-04" db="EMBL/GenBank/DDBJ databases">
        <title>Draft Genome Sequence of the Novel Agar-Digesting Marine Bacterium Q1.</title>
        <authorList>
            <person name="Li Y."/>
            <person name="Li D."/>
            <person name="Chen G."/>
            <person name="Du Z."/>
        </authorList>
    </citation>
    <scope>NUCLEOTIDE SEQUENCE [LARGE SCALE GENOMIC DNA]</scope>
    <source>
        <strain evidence="6 7">Q1</strain>
    </source>
</reference>
<dbReference type="GO" id="GO:0005576">
    <property type="term" value="C:extracellular region"/>
    <property type="evidence" value="ECO:0007669"/>
    <property type="project" value="UniProtKB-SubCell"/>
</dbReference>
<keyword evidence="2" id="KW-0063">Aspartyl esterase</keyword>
<dbReference type="OrthoDB" id="5592990at2"/>
<dbReference type="Proteomes" id="UP000037600">
    <property type="component" value="Unassembled WGS sequence"/>
</dbReference>
<evidence type="ECO:0000259" key="5">
    <source>
        <dbReference type="SMART" id="SM00656"/>
    </source>
</evidence>
<dbReference type="RefSeq" id="WP_053084486.1">
    <property type="nucleotide sequence ID" value="NZ_KQ130482.1"/>
</dbReference>
<dbReference type="Pfam" id="PF01095">
    <property type="entry name" value="Pectinesterase"/>
    <property type="match status" value="1"/>
</dbReference>
<dbReference type="Gene3D" id="2.60.40.1080">
    <property type="match status" value="1"/>
</dbReference>
<evidence type="ECO:0000256" key="2">
    <source>
        <dbReference type="ARBA" id="ARBA00023085"/>
    </source>
</evidence>
<dbReference type="GO" id="GO:0000272">
    <property type="term" value="P:polysaccharide catabolic process"/>
    <property type="evidence" value="ECO:0007669"/>
    <property type="project" value="UniProtKB-KW"/>
</dbReference>
<evidence type="ECO:0000313" key="7">
    <source>
        <dbReference type="Proteomes" id="UP000037600"/>
    </source>
</evidence>
<dbReference type="SUPFAM" id="SSF51126">
    <property type="entry name" value="Pectin lyase-like"/>
    <property type="match status" value="2"/>
</dbReference>
<dbReference type="InterPro" id="IPR012334">
    <property type="entry name" value="Pectin_lyas_fold"/>
</dbReference>
<keyword evidence="3 4" id="KW-0456">Lyase</keyword>
<dbReference type="Gene3D" id="2.160.20.10">
    <property type="entry name" value="Single-stranded right-handed beta-helix, Pectin lyase-like"/>
    <property type="match status" value="2"/>
</dbReference>
<evidence type="ECO:0000256" key="1">
    <source>
        <dbReference type="ARBA" id="ARBA00022801"/>
    </source>
</evidence>
<dbReference type="EMBL" id="LAZL01000002">
    <property type="protein sequence ID" value="KMT66789.1"/>
    <property type="molecule type" value="Genomic_DNA"/>
</dbReference>
<dbReference type="PATRIC" id="fig|1513271.3.peg.277"/>
<keyword evidence="4" id="KW-0119">Carbohydrate metabolism</keyword>
<proteinExistence type="inferred from homology"/>
<dbReference type="GO" id="GO:0030570">
    <property type="term" value="F:pectate lyase activity"/>
    <property type="evidence" value="ECO:0007669"/>
    <property type="project" value="InterPro"/>
</dbReference>
<dbReference type="InterPro" id="IPR000070">
    <property type="entry name" value="Pectinesterase_cat"/>
</dbReference>
<sequence>MKFKLSILSSVIGASVLTGCGFDVEKNVVEPLPPKLMAQFIDSPVSGIDYQITNINGEVSTGKTDENGFFEYYRGDRVVFSVGELKLPEISPKPTITPLNFFTTDNPVAPQVANLARLLQSLDTDGNPDNGISISSQAAAFAKMPLKTDSSGNVVETVAEFFNRSETEFAAAIEPWLQTAVPENTNLTGLVSYDAAVAHFVKSLETNLAQTATNGFDVSKFTGVVHNAFVSGASVAQQEVTFTPSDSNNTSGTYRIVEADTEIETGSYEFTFGRRVLAMSYMEGDESKTKYLVSLAYDTQDDVYSVCSASDSMGVASVVSKCDTLNQRNINKLSFAAFSQTEIDALEEAALSLSIELVEDFNTTTDNFFTTGHKRLSQDLSSGALYAIASGSPEIVDGAFSFSGDRITIGKTTSTATTAADIIGQGIYNLSQGFEISFDVISADSEGKFYIYADNNTASQSNSIHENGISKLIQVDLATGETTEGGLCFVQNADSLCTPENNMPKLEVGKRVTYSYTGDAFDETKRSFIQLRAAGGTNITIDNLKIDTIAQSVEQDDVPDTPAPTGPQDSTTRVNLPFSTDFTTISGDLFSSATLGVDGQVDPTAAEIPMFTKTGGTVAITSSGLKITGGRFTLGNTETLYETAADTTVDTGVFNLTKPYNIVMDVIQTQQPTAGKNFQVYVDNNTSASSKSKHGGSSRIYNVDMMSVPTGTLTIPGDVGSAYSFIQLRAEGDSVIEINNLRIEYQNSFEPPIFNCADATSEIYYCDDFSGDNLDDWDINPNGTSDGTFDILELANGNKVMRYTAGGSGLVLATLKDSALANVPSADYFVEMKIRPRQNSTTASKHLYVLGRYQDKDNWYGAGLNMQNAITSTQAEVATNLAASLSRPVQQKKQFALGEKGATEDGVWYTVRYEVIGSDITLYVDGEKIGTHQDSTLTAKGLVGLYTNNRSFEVDDLKIGDPSVKPVLLATDFPDSVWTGNATGDALTLNITAVQSDGTTADTFKVESSDDSIASVTVNGNQVTITPLTQGNATIYLTSNSDASVVRTLNVEVGPAFNESQTNYGDLSSKISPAPMSQAQYIDSSLEIEFDSAPTLGTSGVVRIFNSADDSLVDEIKVAGEEDEIAKSVSSIIGKTRNVKYRPFKIEGNKLIVKPHNSVLEYGKEYYVVIGNDVVVNTQLNGVDFDGIGPGVSWSFQTRDAAPTGTDITVDDDGFADFRTLQGALNYAMEDKNTAMTITIKDGIYEEILFLRNKNNLTIQGESRDKTIVQYDNYEGFNGGSSGRPVFLVESADNLVLNNFTLKNTHVRTGSGDQAETIYFNSPYRLIANNMNFISEQDTLLMKGYNWFYNCLVAGNVDFIWGYSVATLFENSEIRTLGDSKNAPSASDGGYILQARVQDANYPGFVFMNNEFTSGPGPLGNTVNDNSTYIARSAGDSSVYDNIVLINNKLGPHMISSGWKLDPLPNPVTADATSGWREYGSMDLQGNPLDISGRVSNATAEADLANAPYTTRAEVFASYNNDSGWNPQPLSAPVIVDPVQATGDGGFASYGDTITGGANGTSVTVSNGVDLVKALDDAKNANTPVTIYIDGKITAANTDNANRSIAIKDMHNVSIIGVADRGEFDGIGLQIERAKNVIIQNLKIHEVPASFGDAIGIQSDQGQDDTSHIWIDHNELYGSLSVDKDAYDGLIDSRYSARNITVSYNYIHDHQKTMLNGSSDAADESGDRFITYHHNYFANIGSRVPLLRYGYAHMYNNYFYNITGSAINSRMGAEILVENNVFEDVKNPIVSLASEQVGYWNVRNNLFIGSISYSPASNLDLTKETTFEIEGQSTSTYEVPYDYQAHLMDPSEVKNYVVVNAGIGKIDQSGLTIPDVVDNGNSGNTGGTGATSGSTVEDFSAADRATFFSAAYKSMANDTSLPLYIRTGGGVDPVNGELVIGGSSGGRYTIGDIGDPTGAGLQPNGTFDLSAGVTISFKLVAAQNLDASADKSFMFYIDNNTSGGANSIHDGSSKFWSAKVSELTPQLGQTITIDTDLGTATSFIQVRSESNVEVIIDDLVITPKVNGLVEDFSAADRATFFSAAYKSLANDTSLPLYIRTGGGVDPVNGELVIGGSSGGRYTIGDIGDATVAAVQPNGTLDLSAGVTISFKLVAAQNLDASADKSFMFYIDNNTSGGANSIHDGSSKFWSAKVSELTPQIGQTITIDTDLGTAASFIQVRSESNVEVIIDDLVITAK</sequence>
<gene>
    <name evidence="6" type="ORF">XM47_01320</name>
</gene>
<dbReference type="PROSITE" id="PS51257">
    <property type="entry name" value="PROKAR_LIPOPROTEIN"/>
    <property type="match status" value="1"/>
</dbReference>
<dbReference type="PANTHER" id="PTHR31683">
    <property type="entry name" value="PECTATE LYASE 18-RELATED"/>
    <property type="match status" value="1"/>
</dbReference>
<keyword evidence="1" id="KW-0378">Hydrolase</keyword>
<evidence type="ECO:0000313" key="6">
    <source>
        <dbReference type="EMBL" id="KMT66789.1"/>
    </source>
</evidence>